<accession>A0A0J7XRF1</accession>
<dbReference type="AlphaFoldDB" id="A0A0J7XRF1"/>
<gene>
    <name evidence="1" type="ORF">V474_22895</name>
</gene>
<dbReference type="PATRIC" id="fig|1114963.3.peg.3419"/>
<dbReference type="EMBL" id="JACU01000007">
    <property type="protein sequence ID" value="KMS53623.1"/>
    <property type="molecule type" value="Genomic_DNA"/>
</dbReference>
<sequence>MNIPDLRSIASDIEVILARLDDLKCHIAAVHIQAGLDAVRDMVDEGNVVQKDSRPNEV</sequence>
<comment type="caution">
    <text evidence="1">The sequence shown here is derived from an EMBL/GenBank/DDBJ whole genome shotgun (WGS) entry which is preliminary data.</text>
</comment>
<dbReference type="RefSeq" id="WP_169795083.1">
    <property type="nucleotide sequence ID" value="NZ_KQ130455.1"/>
</dbReference>
<reference evidence="1 2" key="1">
    <citation type="journal article" date="2015" name="G3 (Bethesda)">
        <title>Insights into Ongoing Evolution of the Hexachlorocyclohexane Catabolic Pathway from Comparative Genomics of Ten Sphingomonadaceae Strains.</title>
        <authorList>
            <person name="Pearce S.L."/>
            <person name="Oakeshott J.G."/>
            <person name="Pandey G."/>
        </authorList>
    </citation>
    <scope>NUCLEOTIDE SEQUENCE [LARGE SCALE GENOMIC DNA]</scope>
    <source>
        <strain evidence="1 2">LL02</strain>
    </source>
</reference>
<proteinExistence type="predicted"/>
<keyword evidence="2" id="KW-1185">Reference proteome</keyword>
<name>A0A0J7XRF1_9SPHN</name>
<organism evidence="1 2">
    <name type="scientific">Novosphingobium barchaimii LL02</name>
    <dbReference type="NCBI Taxonomy" id="1114963"/>
    <lineage>
        <taxon>Bacteria</taxon>
        <taxon>Pseudomonadati</taxon>
        <taxon>Pseudomonadota</taxon>
        <taxon>Alphaproteobacteria</taxon>
        <taxon>Sphingomonadales</taxon>
        <taxon>Sphingomonadaceae</taxon>
        <taxon>Novosphingobium</taxon>
    </lineage>
</organism>
<protein>
    <submittedName>
        <fullName evidence="1">Uncharacterized protein</fullName>
    </submittedName>
</protein>
<dbReference type="Proteomes" id="UP000052268">
    <property type="component" value="Unassembled WGS sequence"/>
</dbReference>
<evidence type="ECO:0000313" key="1">
    <source>
        <dbReference type="EMBL" id="KMS53623.1"/>
    </source>
</evidence>
<evidence type="ECO:0000313" key="2">
    <source>
        <dbReference type="Proteomes" id="UP000052268"/>
    </source>
</evidence>